<dbReference type="PANTHER" id="PTHR30137">
    <property type="entry name" value="LUCIFERASE-LIKE MONOOXYGENASE"/>
    <property type="match status" value="1"/>
</dbReference>
<name>A0ABW3VAZ0_9PSEU</name>
<proteinExistence type="predicted"/>
<protein>
    <submittedName>
        <fullName evidence="2">LLM class flavin-dependent oxidoreductase</fullName>
        <ecNumber evidence="2">1.-.-.-</ecNumber>
    </submittedName>
</protein>
<dbReference type="InterPro" id="IPR036661">
    <property type="entry name" value="Luciferase-like_sf"/>
</dbReference>
<dbReference type="Proteomes" id="UP001597182">
    <property type="component" value="Unassembled WGS sequence"/>
</dbReference>
<dbReference type="InterPro" id="IPR011251">
    <property type="entry name" value="Luciferase-like_dom"/>
</dbReference>
<feature type="domain" description="Luciferase-like" evidence="1">
    <location>
        <begin position="6"/>
        <end position="315"/>
    </location>
</feature>
<evidence type="ECO:0000313" key="2">
    <source>
        <dbReference type="EMBL" id="MFD1232232.1"/>
    </source>
</evidence>
<reference evidence="3" key="1">
    <citation type="journal article" date="2019" name="Int. J. Syst. Evol. Microbiol.">
        <title>The Global Catalogue of Microorganisms (GCM) 10K type strain sequencing project: providing services to taxonomists for standard genome sequencing and annotation.</title>
        <authorList>
            <consortium name="The Broad Institute Genomics Platform"/>
            <consortium name="The Broad Institute Genome Sequencing Center for Infectious Disease"/>
            <person name="Wu L."/>
            <person name="Ma J."/>
        </authorList>
    </citation>
    <scope>NUCLEOTIDE SEQUENCE [LARGE SCALE GENOMIC DNA]</scope>
    <source>
        <strain evidence="3">CCUG 49018</strain>
    </source>
</reference>
<keyword evidence="2" id="KW-0560">Oxidoreductase</keyword>
<comment type="caution">
    <text evidence="2">The sequence shown here is derived from an EMBL/GenBank/DDBJ whole genome shotgun (WGS) entry which is preliminary data.</text>
</comment>
<dbReference type="Pfam" id="PF00296">
    <property type="entry name" value="Bac_luciferase"/>
    <property type="match status" value="1"/>
</dbReference>
<evidence type="ECO:0000259" key="1">
    <source>
        <dbReference type="Pfam" id="PF00296"/>
    </source>
</evidence>
<keyword evidence="3" id="KW-1185">Reference proteome</keyword>
<dbReference type="SUPFAM" id="SSF51679">
    <property type="entry name" value="Bacterial luciferase-like"/>
    <property type="match status" value="1"/>
</dbReference>
<gene>
    <name evidence="2" type="ORF">ACFQ34_02950</name>
</gene>
<evidence type="ECO:0000313" key="3">
    <source>
        <dbReference type="Proteomes" id="UP001597182"/>
    </source>
</evidence>
<dbReference type="PANTHER" id="PTHR30137:SF6">
    <property type="entry name" value="LUCIFERASE-LIKE MONOOXYGENASE"/>
    <property type="match status" value="1"/>
</dbReference>
<sequence>MHVGIGVFFQGLEPGRDDHGVLRDQLALADAAEGAGFGSIWTAEHHFTRYQMMPNPAQFLTYMAGRTTRARLGTMVMVLPWHDPVRVAEEIAWLDSVSGGRVVLGLGRGLGSVEFDGFRLDMGESRTRFVEYATAISESLETGAIEHDGTLYRQPRAELHPPAFTTFRGRTYASAVSPESAKIMATLGFGLMLIAQKPWETTLQETNDYRELYREVQGEEPPAPVLVNFTTVDRDPGRAREMHERFAVGYARSTIDHYEFTNPRLEHVNGYEYYAGLRRNIEKHGLARFNRFLADLQIGGTPDEVVDATVDRVRALGAGGVVNVLGFGGMTGEESRHTFETYARDVLPRLAAIDPERDICAPAPAGQHA</sequence>
<dbReference type="EC" id="1.-.-.-" evidence="2"/>
<dbReference type="InterPro" id="IPR050766">
    <property type="entry name" value="Bact_Lucif_Oxidored"/>
</dbReference>
<accession>A0ABW3VAZ0</accession>
<dbReference type="EMBL" id="JBHTMB010000020">
    <property type="protein sequence ID" value="MFD1232232.1"/>
    <property type="molecule type" value="Genomic_DNA"/>
</dbReference>
<dbReference type="Gene3D" id="3.20.20.30">
    <property type="entry name" value="Luciferase-like domain"/>
    <property type="match status" value="1"/>
</dbReference>
<organism evidence="2 3">
    <name type="scientific">Pseudonocardia benzenivorans</name>
    <dbReference type="NCBI Taxonomy" id="228005"/>
    <lineage>
        <taxon>Bacteria</taxon>
        <taxon>Bacillati</taxon>
        <taxon>Actinomycetota</taxon>
        <taxon>Actinomycetes</taxon>
        <taxon>Pseudonocardiales</taxon>
        <taxon>Pseudonocardiaceae</taxon>
        <taxon>Pseudonocardia</taxon>
    </lineage>
</organism>
<dbReference type="GO" id="GO:0016491">
    <property type="term" value="F:oxidoreductase activity"/>
    <property type="evidence" value="ECO:0007669"/>
    <property type="project" value="UniProtKB-KW"/>
</dbReference>
<dbReference type="RefSeq" id="WP_013676166.1">
    <property type="nucleotide sequence ID" value="NZ_BAABKS010000055.1"/>
</dbReference>